<organism evidence="5 7">
    <name type="scientific">Dinothrombium tinctorium</name>
    <dbReference type="NCBI Taxonomy" id="1965070"/>
    <lineage>
        <taxon>Eukaryota</taxon>
        <taxon>Metazoa</taxon>
        <taxon>Ecdysozoa</taxon>
        <taxon>Arthropoda</taxon>
        <taxon>Chelicerata</taxon>
        <taxon>Arachnida</taxon>
        <taxon>Acari</taxon>
        <taxon>Acariformes</taxon>
        <taxon>Trombidiformes</taxon>
        <taxon>Prostigmata</taxon>
        <taxon>Anystina</taxon>
        <taxon>Parasitengona</taxon>
        <taxon>Trombidioidea</taxon>
        <taxon>Trombidiidae</taxon>
        <taxon>Dinothrombium</taxon>
    </lineage>
</organism>
<evidence type="ECO:0000256" key="3">
    <source>
        <dbReference type="SAM" id="Coils"/>
    </source>
</evidence>
<protein>
    <submittedName>
        <fullName evidence="5">Ecto-NOX disulfide-thiol exchanger 2-like protein</fullName>
    </submittedName>
</protein>
<dbReference type="OrthoDB" id="6435563at2759"/>
<dbReference type="Pfam" id="PF00076">
    <property type="entry name" value="RRM_1"/>
    <property type="match status" value="1"/>
</dbReference>
<dbReference type="PANTHER" id="PTHR16001">
    <property type="entry name" value="ECTO-NOX DISULFIDE-THIOL EXCHANGER"/>
    <property type="match status" value="1"/>
</dbReference>
<evidence type="ECO:0000256" key="1">
    <source>
        <dbReference type="ARBA" id="ARBA00022884"/>
    </source>
</evidence>
<sequence>SSQQSSFSATDTVHGIASIPEVAITNDASFRDHLIENNHLTARETLDMSTANIIAGVNFAPATSQWLLSPYNTPSMTALFTLPPSSLPTYAHYPALKSTPFALSTLSIPLFKFKCCTLYPPKPNVSLPTKRERPPGCRTIFVGGIPDNATEENLKEVFSYCGEVAAVRMSKKNFCHIRYMEEESVDKALCLSGCRMKINDQDDAPNTGRLHVDFALARDDQHEYECKQRALQREMRHREKSDQYTPNPADVWYSEHEAASLIEKLKNEDLFVNAIQLLIYWLEKGECRKKNCGQFYSMLQTAHSHMRRLQSERNEFELEMQKAKQLYSSRMQSILTQFALIEKVFDVANQQKVWDHFTRAQRKNITAWKRQTKDIKMAHVEEVVNKRQEDEMDLSDGSEDCAELKRKCEFDLSNESRIKSVKTDDNFIGVENESNSDGEACESINCDKQEINAETQIELLQKTVQGLQYQLLTLRKQKIKDDCEIEHLKNIICKYEGNEGRSPQNIESENFKTNFNDRKACILSFASIYLSIHPLGANIDSICEYIKYQRVIEPESEVNEEVENILRMFPNLFRQSKNGSLWHLKVIV</sequence>
<dbReference type="GO" id="GO:0016491">
    <property type="term" value="F:oxidoreductase activity"/>
    <property type="evidence" value="ECO:0007669"/>
    <property type="project" value="InterPro"/>
</dbReference>
<reference evidence="5 7" key="1">
    <citation type="journal article" date="2018" name="Gigascience">
        <title>Genomes of trombidid mites reveal novel predicted allergens and laterally-transferred genes associated with secondary metabolism.</title>
        <authorList>
            <person name="Dong X."/>
            <person name="Chaisiri K."/>
            <person name="Xia D."/>
            <person name="Armstrong S.D."/>
            <person name="Fang Y."/>
            <person name="Donnelly M.J."/>
            <person name="Kadowaki T."/>
            <person name="McGarry J.W."/>
            <person name="Darby A.C."/>
            <person name="Makepeace B.L."/>
        </authorList>
    </citation>
    <scope>NUCLEOTIDE SEQUENCE [LARGE SCALE GENOMIC DNA]</scope>
    <source>
        <strain evidence="5">UoL-WK</strain>
    </source>
</reference>
<reference evidence="5" key="2">
    <citation type="submission" date="2018-11" db="EMBL/GenBank/DDBJ databases">
        <title>Trombidioid mite genomics.</title>
        <authorList>
            <person name="Dong X."/>
        </authorList>
    </citation>
    <scope>NUCLEOTIDE SEQUENCE</scope>
    <source>
        <strain evidence="5">UoL-WK</strain>
    </source>
</reference>
<proteinExistence type="predicted"/>
<evidence type="ECO:0000256" key="2">
    <source>
        <dbReference type="PROSITE-ProRule" id="PRU00176"/>
    </source>
</evidence>
<dbReference type="InterPro" id="IPR000504">
    <property type="entry name" value="RRM_dom"/>
</dbReference>
<dbReference type="InterPro" id="IPR035979">
    <property type="entry name" value="RBD_domain_sf"/>
</dbReference>
<dbReference type="Proteomes" id="UP000285301">
    <property type="component" value="Unassembled WGS sequence"/>
</dbReference>
<dbReference type="AlphaFoldDB" id="A0A3S3P9Y9"/>
<dbReference type="Gene3D" id="3.30.70.330">
    <property type="match status" value="1"/>
</dbReference>
<evidence type="ECO:0000259" key="4">
    <source>
        <dbReference type="PROSITE" id="PS50102"/>
    </source>
</evidence>
<dbReference type="GO" id="GO:0009897">
    <property type="term" value="C:external side of plasma membrane"/>
    <property type="evidence" value="ECO:0007669"/>
    <property type="project" value="InterPro"/>
</dbReference>
<dbReference type="InterPro" id="IPR038876">
    <property type="entry name" value="ENOX"/>
</dbReference>
<comment type="caution">
    <text evidence="5">The sequence shown here is derived from an EMBL/GenBank/DDBJ whole genome shotgun (WGS) entry which is preliminary data.</text>
</comment>
<dbReference type="GO" id="GO:0003723">
    <property type="term" value="F:RNA binding"/>
    <property type="evidence" value="ECO:0007669"/>
    <property type="project" value="UniProtKB-UniRule"/>
</dbReference>
<gene>
    <name evidence="5" type="ORF">B4U79_05135</name>
    <name evidence="6" type="ORF">B4U79_15622</name>
</gene>
<evidence type="ECO:0000313" key="6">
    <source>
        <dbReference type="EMBL" id="RWS14679.1"/>
    </source>
</evidence>
<evidence type="ECO:0000313" key="5">
    <source>
        <dbReference type="EMBL" id="RWS08357.1"/>
    </source>
</evidence>
<dbReference type="PROSITE" id="PS50102">
    <property type="entry name" value="RRM"/>
    <property type="match status" value="1"/>
</dbReference>
<name>A0A3S3P9Y9_9ACAR</name>
<dbReference type="SMART" id="SM00360">
    <property type="entry name" value="RRM"/>
    <property type="match status" value="1"/>
</dbReference>
<feature type="domain" description="RRM" evidence="4">
    <location>
        <begin position="138"/>
        <end position="217"/>
    </location>
</feature>
<evidence type="ECO:0000313" key="7">
    <source>
        <dbReference type="Proteomes" id="UP000285301"/>
    </source>
</evidence>
<dbReference type="GO" id="GO:0007624">
    <property type="term" value="P:ultradian rhythm"/>
    <property type="evidence" value="ECO:0007669"/>
    <property type="project" value="InterPro"/>
</dbReference>
<accession>A0A3S3P9Y9</accession>
<feature type="coiled-coil region" evidence="3">
    <location>
        <begin position="299"/>
        <end position="326"/>
    </location>
</feature>
<feature type="non-terminal residue" evidence="5">
    <location>
        <position position="1"/>
    </location>
</feature>
<keyword evidence="7" id="KW-1185">Reference proteome</keyword>
<dbReference type="EMBL" id="NCKU01003008">
    <property type="protein sequence ID" value="RWS08357.1"/>
    <property type="molecule type" value="Genomic_DNA"/>
</dbReference>
<keyword evidence="3" id="KW-0175">Coiled coil</keyword>
<dbReference type="PANTHER" id="PTHR16001:SF4">
    <property type="entry name" value="ECTO-NOX DISULFIDE-THIOL EXCHANGER 1-LIKE PROTEIN"/>
    <property type="match status" value="1"/>
</dbReference>
<dbReference type="InterPro" id="IPR012677">
    <property type="entry name" value="Nucleotide-bd_a/b_plait_sf"/>
</dbReference>
<dbReference type="SUPFAM" id="SSF54928">
    <property type="entry name" value="RNA-binding domain, RBD"/>
    <property type="match status" value="1"/>
</dbReference>
<keyword evidence="1 2" id="KW-0694">RNA-binding</keyword>
<dbReference type="EMBL" id="NCKU01000648">
    <property type="protein sequence ID" value="RWS14679.1"/>
    <property type="molecule type" value="Genomic_DNA"/>
</dbReference>